<reference evidence="1" key="1">
    <citation type="submission" date="2021-08" db="EMBL/GenBank/DDBJ databases">
        <title>The first chromosome-level gecko genome reveals the dynamic sex chromosomes of Neotropical dwarf geckos (Sphaerodactylidae: Sphaerodactylus).</title>
        <authorList>
            <person name="Pinto B.J."/>
            <person name="Keating S.E."/>
            <person name="Gamble T."/>
        </authorList>
    </citation>
    <scope>NUCLEOTIDE SEQUENCE</scope>
    <source>
        <strain evidence="1">TG3544</strain>
    </source>
</reference>
<dbReference type="Proteomes" id="UP000827872">
    <property type="component" value="Linkage Group LG17"/>
</dbReference>
<organism evidence="1 2">
    <name type="scientific">Sphaerodactylus townsendi</name>
    <dbReference type="NCBI Taxonomy" id="933632"/>
    <lineage>
        <taxon>Eukaryota</taxon>
        <taxon>Metazoa</taxon>
        <taxon>Chordata</taxon>
        <taxon>Craniata</taxon>
        <taxon>Vertebrata</taxon>
        <taxon>Euteleostomi</taxon>
        <taxon>Lepidosauria</taxon>
        <taxon>Squamata</taxon>
        <taxon>Bifurcata</taxon>
        <taxon>Gekkota</taxon>
        <taxon>Sphaerodactylidae</taxon>
        <taxon>Sphaerodactylus</taxon>
    </lineage>
</organism>
<name>A0ACB8E4F2_9SAUR</name>
<evidence type="ECO:0000313" key="2">
    <source>
        <dbReference type="Proteomes" id="UP000827872"/>
    </source>
</evidence>
<keyword evidence="1" id="KW-0808">Transferase</keyword>
<proteinExistence type="predicted"/>
<sequence>MVIPLDITLELQKQIMSELEILYKCDSSYIIGFYGAFFVENRISICTEFMDGGSLDVYRKIPEHVLGRIAVATSLSLPLRIGETEVKMRDSEMYENFRCQTVLESLLVSNLS</sequence>
<accession>A0ACB8E4F2</accession>
<gene>
    <name evidence="1" type="primary">MAP2K5</name>
    <name evidence="1" type="ORF">K3G42_002691</name>
</gene>
<keyword evidence="1" id="KW-0418">Kinase</keyword>
<evidence type="ECO:0000313" key="1">
    <source>
        <dbReference type="EMBL" id="KAH7987255.1"/>
    </source>
</evidence>
<comment type="caution">
    <text evidence="1">The sequence shown here is derived from an EMBL/GenBank/DDBJ whole genome shotgun (WGS) entry which is preliminary data.</text>
</comment>
<dbReference type="EMBL" id="CM037630">
    <property type="protein sequence ID" value="KAH7987255.1"/>
    <property type="molecule type" value="Genomic_DNA"/>
</dbReference>
<keyword evidence="2" id="KW-1185">Reference proteome</keyword>
<protein>
    <submittedName>
        <fullName evidence="1">Dual specificity mitogen-activated protein kinase kinase 5</fullName>
    </submittedName>
</protein>